<evidence type="ECO:0000256" key="7">
    <source>
        <dbReference type="SAM" id="MobiDB-lite"/>
    </source>
</evidence>
<evidence type="ECO:0000256" key="1">
    <source>
        <dbReference type="ARBA" id="ARBA00004141"/>
    </source>
</evidence>
<feature type="region of interest" description="Disordered" evidence="7">
    <location>
        <begin position="271"/>
        <end position="309"/>
    </location>
</feature>
<feature type="transmembrane region" description="Helical" evidence="8">
    <location>
        <begin position="426"/>
        <end position="452"/>
    </location>
</feature>
<dbReference type="AlphaFoldDB" id="A0AAD9CZF8"/>
<keyword evidence="10" id="KW-1185">Reference proteome</keyword>
<feature type="compositionally biased region" description="Basic and acidic residues" evidence="7">
    <location>
        <begin position="293"/>
        <end position="309"/>
    </location>
</feature>
<accession>A0AAD9CZF8</accession>
<feature type="transmembrane region" description="Helical" evidence="8">
    <location>
        <begin position="755"/>
        <end position="777"/>
    </location>
</feature>
<feature type="transmembrane region" description="Helical" evidence="8">
    <location>
        <begin position="195"/>
        <end position="214"/>
    </location>
</feature>
<dbReference type="InterPro" id="IPR045035">
    <property type="entry name" value="YSL-like"/>
</dbReference>
<keyword evidence="6 8" id="KW-0472">Membrane</keyword>
<feature type="transmembrane region" description="Helical" evidence="8">
    <location>
        <begin position="677"/>
        <end position="697"/>
    </location>
</feature>
<name>A0AAD9CZF8_PAPLA</name>
<dbReference type="Pfam" id="PF03169">
    <property type="entry name" value="OPT"/>
    <property type="match status" value="1"/>
</dbReference>
<dbReference type="PANTHER" id="PTHR31645:SF0">
    <property type="entry name" value="OLIGOPEPTIDE TRANSPORTER YGL114W-RELATED"/>
    <property type="match status" value="1"/>
</dbReference>
<feature type="transmembrane region" description="Helical" evidence="8">
    <location>
        <begin position="508"/>
        <end position="527"/>
    </location>
</feature>
<feature type="compositionally biased region" description="Acidic residues" evidence="7">
    <location>
        <begin position="479"/>
        <end position="495"/>
    </location>
</feature>
<gene>
    <name evidence="9" type="ORF">DB88DRAFT_473107</name>
</gene>
<feature type="transmembrane region" description="Helical" evidence="8">
    <location>
        <begin position="159"/>
        <end position="183"/>
    </location>
</feature>
<protein>
    <submittedName>
        <fullName evidence="9">Oligopeptide transporter</fullName>
    </submittedName>
</protein>
<dbReference type="NCBIfam" id="TIGR00728">
    <property type="entry name" value="OPT_sfam"/>
    <property type="match status" value="1"/>
</dbReference>
<evidence type="ECO:0000256" key="8">
    <source>
        <dbReference type="SAM" id="Phobius"/>
    </source>
</evidence>
<dbReference type="EMBL" id="JAODAN010000006">
    <property type="protein sequence ID" value="KAK1923423.1"/>
    <property type="molecule type" value="Genomic_DNA"/>
</dbReference>
<evidence type="ECO:0000256" key="3">
    <source>
        <dbReference type="ARBA" id="ARBA00022448"/>
    </source>
</evidence>
<reference evidence="9" key="1">
    <citation type="submission" date="2023-02" db="EMBL/GenBank/DDBJ databases">
        <title>Identification and recombinant expression of a fungal hydrolase from Papiliotrema laurentii that hydrolyzes apple cutin and clears colloidal polyester polyurethane.</title>
        <authorList>
            <consortium name="DOE Joint Genome Institute"/>
            <person name="Roman V.A."/>
            <person name="Bojanowski C."/>
            <person name="Crable B.R."/>
            <person name="Wagner D.N."/>
            <person name="Hung C.S."/>
            <person name="Nadeau L.J."/>
            <person name="Schratz L."/>
            <person name="Haridas S."/>
            <person name="Pangilinan J."/>
            <person name="Lipzen A."/>
            <person name="Na H."/>
            <person name="Yan M."/>
            <person name="Ng V."/>
            <person name="Grigoriev I.V."/>
            <person name="Spatafora J.W."/>
            <person name="Barlow D."/>
            <person name="Biffinger J."/>
            <person name="Kelley-Loughnane N."/>
            <person name="Varaljay V.A."/>
            <person name="Crookes-Goodson W.J."/>
        </authorList>
    </citation>
    <scope>NUCLEOTIDE SEQUENCE</scope>
    <source>
        <strain evidence="9">5307AH</strain>
    </source>
</reference>
<evidence type="ECO:0000256" key="5">
    <source>
        <dbReference type="ARBA" id="ARBA00022989"/>
    </source>
</evidence>
<dbReference type="GO" id="GO:0035673">
    <property type="term" value="F:oligopeptide transmembrane transporter activity"/>
    <property type="evidence" value="ECO:0007669"/>
    <property type="project" value="InterPro"/>
</dbReference>
<dbReference type="Proteomes" id="UP001182556">
    <property type="component" value="Unassembled WGS sequence"/>
</dbReference>
<evidence type="ECO:0000256" key="4">
    <source>
        <dbReference type="ARBA" id="ARBA00022692"/>
    </source>
</evidence>
<evidence type="ECO:0000256" key="6">
    <source>
        <dbReference type="ARBA" id="ARBA00023136"/>
    </source>
</evidence>
<dbReference type="GO" id="GO:0000329">
    <property type="term" value="C:fungal-type vacuole membrane"/>
    <property type="evidence" value="ECO:0007669"/>
    <property type="project" value="TreeGrafter"/>
</dbReference>
<sequence length="802" mass="86881">MTKVRFQTRCHHNPDHSPGLELSPELGIDNLLERIQTHAQIRDQWIQWLFQIPTIDDEFDDTTIDEEVLEDDFTFRSVLVGLLVGVVLCMTNIYFGLQTGNLSPSHTISLWYRQVLRVTGWVSMMSLQSALLGFALFRLLPRILPSLVSKPFTPQENVILQTTAVATGTMPLAAGLVGIIPALEMMTPKEDGREGIRLGFWQLVLWCLAVAFFGQVDEYPKRSQLITSVFLAAPLRRQVIVKEKLVFPSGTATAQLIALLHKIPLPTHSLNSASTQGTYKRLPRSSRSVSPGRDGRRSSIDECPEPHVSKQEANEIMGGSGWWALGWSFAASGLLTCLSFLFPVIFAIPVFDIFSLPFHTSLAAKWMWYFTPSLSYVGQGVIMGFPVTLSMNAGMLVGWGVLSPLAKNLGWAPGPVSSTTDGSRGWILWVALAIMIAESIISLLPITLSYTARILAHRRQRSSGPRVFRAESPRNSNVTEDDYYDPSDDNDDSDPEHEPPHRLVPMSWVRWGLGGSAALGVGLVWYVFGSDGIHPWATAVGLVLASVLSLIGVRALGETDINPVSGIGKISQLLFAVLQPGNVVANVIAGGVAEAGAQQAGDLMQDLKTGHLLGASPRSQFYGQMIGSLASVFVSTAGYKFYTSVYTIPGPEFRVPSAGIWLSLARLLNHGTLPDGVVLFMVLFGLIFGSISLLKAFKQRFTHPTVTRVIPYLPSGIAFAVGFLNAPSFSLARLIGGYIAYRTAKSSANGETPLFAIVVASGFVLGEGVFSIVTLALTSAQYGAISCWGCGIGGGGYCSGRC</sequence>
<evidence type="ECO:0000313" key="9">
    <source>
        <dbReference type="EMBL" id="KAK1923423.1"/>
    </source>
</evidence>
<feature type="transmembrane region" description="Helical" evidence="8">
    <location>
        <begin position="621"/>
        <end position="642"/>
    </location>
</feature>
<dbReference type="PANTHER" id="PTHR31645">
    <property type="entry name" value="OLIGOPEPTIDE TRANSPORTER YGL114W-RELATED"/>
    <property type="match status" value="1"/>
</dbReference>
<keyword evidence="5 8" id="KW-1133">Transmembrane helix</keyword>
<feature type="transmembrane region" description="Helical" evidence="8">
    <location>
        <begin position="533"/>
        <end position="553"/>
    </location>
</feature>
<feature type="transmembrane region" description="Helical" evidence="8">
    <location>
        <begin position="709"/>
        <end position="735"/>
    </location>
</feature>
<dbReference type="InterPro" id="IPR004813">
    <property type="entry name" value="OPT"/>
</dbReference>
<feature type="region of interest" description="Disordered" evidence="7">
    <location>
        <begin position="465"/>
        <end position="501"/>
    </location>
</feature>
<comment type="caution">
    <text evidence="9">The sequence shown here is derived from an EMBL/GenBank/DDBJ whole genome shotgun (WGS) entry which is preliminary data.</text>
</comment>
<comment type="subcellular location">
    <subcellularLocation>
        <location evidence="1">Membrane</location>
        <topology evidence="1">Multi-pass membrane protein</topology>
    </subcellularLocation>
</comment>
<feature type="transmembrane region" description="Helical" evidence="8">
    <location>
        <begin position="327"/>
        <end position="354"/>
    </location>
</feature>
<evidence type="ECO:0000256" key="2">
    <source>
        <dbReference type="ARBA" id="ARBA00008807"/>
    </source>
</evidence>
<keyword evidence="3" id="KW-0813">Transport</keyword>
<proteinExistence type="inferred from homology"/>
<keyword evidence="4 8" id="KW-0812">Transmembrane</keyword>
<organism evidence="9 10">
    <name type="scientific">Papiliotrema laurentii</name>
    <name type="common">Cryptococcus laurentii</name>
    <dbReference type="NCBI Taxonomy" id="5418"/>
    <lineage>
        <taxon>Eukaryota</taxon>
        <taxon>Fungi</taxon>
        <taxon>Dikarya</taxon>
        <taxon>Basidiomycota</taxon>
        <taxon>Agaricomycotina</taxon>
        <taxon>Tremellomycetes</taxon>
        <taxon>Tremellales</taxon>
        <taxon>Rhynchogastremaceae</taxon>
        <taxon>Papiliotrema</taxon>
    </lineage>
</organism>
<feature type="transmembrane region" description="Helical" evidence="8">
    <location>
        <begin position="78"/>
        <end position="97"/>
    </location>
</feature>
<feature type="transmembrane region" description="Helical" evidence="8">
    <location>
        <begin position="366"/>
        <end position="389"/>
    </location>
</feature>
<comment type="similarity">
    <text evidence="2">Belongs to the oligopeptide OPT transporter family.</text>
</comment>
<feature type="transmembrane region" description="Helical" evidence="8">
    <location>
        <begin position="118"/>
        <end position="139"/>
    </location>
</feature>
<evidence type="ECO:0000313" key="10">
    <source>
        <dbReference type="Proteomes" id="UP001182556"/>
    </source>
</evidence>